<evidence type="ECO:0000256" key="2">
    <source>
        <dbReference type="ARBA" id="ARBA00006275"/>
    </source>
</evidence>
<feature type="domain" description="RagB/SusD" evidence="6">
    <location>
        <begin position="345"/>
        <end position="445"/>
    </location>
</feature>
<dbReference type="PROSITE" id="PS51257">
    <property type="entry name" value="PROKAR_LIPOPROTEIN"/>
    <property type="match status" value="1"/>
</dbReference>
<dbReference type="Gene3D" id="1.25.40.390">
    <property type="match status" value="1"/>
</dbReference>
<organism evidence="8 9">
    <name type="scientific">Parapedobacter koreensis</name>
    <dbReference type="NCBI Taxonomy" id="332977"/>
    <lineage>
        <taxon>Bacteria</taxon>
        <taxon>Pseudomonadati</taxon>
        <taxon>Bacteroidota</taxon>
        <taxon>Sphingobacteriia</taxon>
        <taxon>Sphingobacteriales</taxon>
        <taxon>Sphingobacteriaceae</taxon>
        <taxon>Parapedobacter</taxon>
    </lineage>
</organism>
<dbReference type="RefSeq" id="WP_090609412.1">
    <property type="nucleotide sequence ID" value="NZ_FNZR01000017.1"/>
</dbReference>
<keyword evidence="5" id="KW-0998">Cell outer membrane</keyword>
<dbReference type="InterPro" id="IPR012944">
    <property type="entry name" value="SusD_RagB_dom"/>
</dbReference>
<dbReference type="Pfam" id="PF14322">
    <property type="entry name" value="SusD-like_3"/>
    <property type="match status" value="1"/>
</dbReference>
<keyword evidence="9" id="KW-1185">Reference proteome</keyword>
<dbReference type="SUPFAM" id="SSF48452">
    <property type="entry name" value="TPR-like"/>
    <property type="match status" value="1"/>
</dbReference>
<dbReference type="EMBL" id="FNZR01000017">
    <property type="protein sequence ID" value="SEL97320.1"/>
    <property type="molecule type" value="Genomic_DNA"/>
</dbReference>
<comment type="subcellular location">
    <subcellularLocation>
        <location evidence="1">Cell outer membrane</location>
    </subcellularLocation>
</comment>
<evidence type="ECO:0000259" key="7">
    <source>
        <dbReference type="Pfam" id="PF14322"/>
    </source>
</evidence>
<gene>
    <name evidence="8" type="ORF">SAMN05421740_1177</name>
</gene>
<evidence type="ECO:0000313" key="8">
    <source>
        <dbReference type="EMBL" id="SEL97320.1"/>
    </source>
</evidence>
<evidence type="ECO:0000259" key="6">
    <source>
        <dbReference type="Pfam" id="PF07980"/>
    </source>
</evidence>
<evidence type="ECO:0000256" key="4">
    <source>
        <dbReference type="ARBA" id="ARBA00023136"/>
    </source>
</evidence>
<name>A0A1H7UJT2_9SPHI</name>
<reference evidence="9" key="1">
    <citation type="submission" date="2016-10" db="EMBL/GenBank/DDBJ databases">
        <authorList>
            <person name="Varghese N."/>
            <person name="Submissions S."/>
        </authorList>
    </citation>
    <scope>NUCLEOTIDE SEQUENCE [LARGE SCALE GENOMIC DNA]</scope>
    <source>
        <strain evidence="9">Jip14</strain>
    </source>
</reference>
<dbReference type="Pfam" id="PF07980">
    <property type="entry name" value="SusD_RagB"/>
    <property type="match status" value="1"/>
</dbReference>
<dbReference type="GO" id="GO:0009279">
    <property type="term" value="C:cell outer membrane"/>
    <property type="evidence" value="ECO:0007669"/>
    <property type="project" value="UniProtKB-SubCell"/>
</dbReference>
<dbReference type="STRING" id="332977.SAMN05421740_1177"/>
<dbReference type="AlphaFoldDB" id="A0A1H7UJT2"/>
<dbReference type="Proteomes" id="UP000198916">
    <property type="component" value="Unassembled WGS sequence"/>
</dbReference>
<keyword evidence="4" id="KW-0472">Membrane</keyword>
<evidence type="ECO:0000256" key="3">
    <source>
        <dbReference type="ARBA" id="ARBA00022729"/>
    </source>
</evidence>
<feature type="domain" description="SusD-like N-terminal" evidence="7">
    <location>
        <begin position="55"/>
        <end position="218"/>
    </location>
</feature>
<dbReference type="InterPro" id="IPR011990">
    <property type="entry name" value="TPR-like_helical_dom_sf"/>
</dbReference>
<evidence type="ECO:0000256" key="5">
    <source>
        <dbReference type="ARBA" id="ARBA00023237"/>
    </source>
</evidence>
<proteinExistence type="inferred from homology"/>
<dbReference type="CDD" id="cd08977">
    <property type="entry name" value="SusD"/>
    <property type="match status" value="1"/>
</dbReference>
<protein>
    <submittedName>
        <fullName evidence="8">Starch-binding associating with outer membrane</fullName>
    </submittedName>
</protein>
<sequence>MKKLAYIIVASIVMSACNSGFLEISPISTVDIDAVYTTDKDYQDAVVGIYRAFADQYQNFWQFGDLRGDDSEAQMYKGTATDFMNDFTLDNSAGILQNSWANYYTMINRANMVLERIESADPAVVTNKNRHIGEAKFLRALAYFDLVRIFGDVPLITKVITEEESYQIGRSSVDEVYNGLIISDLLDAENLLANRYTGVDVGRATSGAAKALLGKVYLTRHDFVNAEAKLAEVTTLGYALLDNFNDLFDYSSEHHSEYIFDAEYEEGMNMGSIFTNNFCPNVPFISDHFGVNGVRSDNQNPTDALFEIFVDEDLRKDITVARGITDENGNFIPLPSQQVRSFTKKYMTPVATTNDSKANWKVIRYADVLLMLAEAMNENGKTDEALDYLNQVRERAGLEGYADLSPDDAREKIYTERRLELAFEGHRWFDLVRTGSAYRTMAAYGMEPHMTIFPIPLVQLQVVNNPQILPQNPGYE</sequence>
<evidence type="ECO:0000256" key="1">
    <source>
        <dbReference type="ARBA" id="ARBA00004442"/>
    </source>
</evidence>
<dbReference type="OrthoDB" id="993981at2"/>
<accession>A0A1H7UJT2</accession>
<comment type="similarity">
    <text evidence="2">Belongs to the SusD family.</text>
</comment>
<dbReference type="InterPro" id="IPR033985">
    <property type="entry name" value="SusD-like_N"/>
</dbReference>
<evidence type="ECO:0000313" key="9">
    <source>
        <dbReference type="Proteomes" id="UP000198916"/>
    </source>
</evidence>
<keyword evidence="3" id="KW-0732">Signal</keyword>